<evidence type="ECO:0000313" key="2">
    <source>
        <dbReference type="Proteomes" id="UP001549320"/>
    </source>
</evidence>
<accession>A0ABV2Q2K4</accession>
<name>A0ABV2Q2K4_9BURK</name>
<dbReference type="Proteomes" id="UP001549320">
    <property type="component" value="Unassembled WGS sequence"/>
</dbReference>
<keyword evidence="2" id="KW-1185">Reference proteome</keyword>
<comment type="caution">
    <text evidence="1">The sequence shown here is derived from an EMBL/GenBank/DDBJ whole genome shotgun (WGS) entry which is preliminary data.</text>
</comment>
<evidence type="ECO:0000313" key="1">
    <source>
        <dbReference type="EMBL" id="MET4575259.1"/>
    </source>
</evidence>
<gene>
    <name evidence="1" type="ORF">ABIE13_000356</name>
</gene>
<sequence length="49" mass="5693">MEARMCKPDFCVVVVTFQLVRKRGYQRQLAKSLKAVLEKTNVSIECFDL</sequence>
<proteinExistence type="predicted"/>
<protein>
    <submittedName>
        <fullName evidence="1">Uncharacterized protein</fullName>
    </submittedName>
</protein>
<dbReference type="EMBL" id="JBEPSH010000001">
    <property type="protein sequence ID" value="MET4575259.1"/>
    <property type="molecule type" value="Genomic_DNA"/>
</dbReference>
<organism evidence="1 2">
    <name type="scientific">Ottowia thiooxydans</name>
    <dbReference type="NCBI Taxonomy" id="219182"/>
    <lineage>
        <taxon>Bacteria</taxon>
        <taxon>Pseudomonadati</taxon>
        <taxon>Pseudomonadota</taxon>
        <taxon>Betaproteobacteria</taxon>
        <taxon>Burkholderiales</taxon>
        <taxon>Comamonadaceae</taxon>
        <taxon>Ottowia</taxon>
    </lineage>
</organism>
<reference evidence="1 2" key="1">
    <citation type="submission" date="2024-06" db="EMBL/GenBank/DDBJ databases">
        <title>Sorghum-associated microbial communities from plants grown in Nebraska, USA.</title>
        <authorList>
            <person name="Schachtman D."/>
        </authorList>
    </citation>
    <scope>NUCLEOTIDE SEQUENCE [LARGE SCALE GENOMIC DNA]</scope>
    <source>
        <strain evidence="1 2">2709</strain>
    </source>
</reference>